<feature type="region of interest" description="Disordered" evidence="1">
    <location>
        <begin position="110"/>
        <end position="135"/>
    </location>
</feature>
<name>A0A7S4B7A0_CHRCT</name>
<dbReference type="EMBL" id="HBIZ01015080">
    <property type="protein sequence ID" value="CAE0756688.1"/>
    <property type="molecule type" value="Transcribed_RNA"/>
</dbReference>
<accession>A0A7S4B7A0</accession>
<dbReference type="PANTHER" id="PTHR33443">
    <property type="entry name" value="ZGC:112980"/>
    <property type="match status" value="1"/>
</dbReference>
<proteinExistence type="predicted"/>
<dbReference type="InterPro" id="IPR053234">
    <property type="entry name" value="RPM1_Interactor"/>
</dbReference>
<protein>
    <submittedName>
        <fullName evidence="2">Uncharacterized protein</fullName>
    </submittedName>
</protein>
<evidence type="ECO:0000256" key="1">
    <source>
        <dbReference type="SAM" id="MobiDB-lite"/>
    </source>
</evidence>
<organism evidence="2">
    <name type="scientific">Chrysotila carterae</name>
    <name type="common">Marine alga</name>
    <name type="synonym">Syracosphaera carterae</name>
    <dbReference type="NCBI Taxonomy" id="13221"/>
    <lineage>
        <taxon>Eukaryota</taxon>
        <taxon>Haptista</taxon>
        <taxon>Haptophyta</taxon>
        <taxon>Prymnesiophyceae</taxon>
        <taxon>Isochrysidales</taxon>
        <taxon>Isochrysidaceae</taxon>
        <taxon>Chrysotila</taxon>
    </lineage>
</organism>
<dbReference type="AlphaFoldDB" id="A0A7S4B7A0"/>
<gene>
    <name evidence="2" type="ORF">PCAR00345_LOCUS9282</name>
</gene>
<dbReference type="PANTHER" id="PTHR33443:SF30">
    <property type="entry name" value="SARCOSINE DEHYDROGENASE-2C PROTEIN"/>
    <property type="match status" value="1"/>
</dbReference>
<reference evidence="2" key="1">
    <citation type="submission" date="2021-01" db="EMBL/GenBank/DDBJ databases">
        <authorList>
            <person name="Corre E."/>
            <person name="Pelletier E."/>
            <person name="Niang G."/>
            <person name="Scheremetjew M."/>
            <person name="Finn R."/>
            <person name="Kale V."/>
            <person name="Holt S."/>
            <person name="Cochrane G."/>
            <person name="Meng A."/>
            <person name="Brown T."/>
            <person name="Cohen L."/>
        </authorList>
    </citation>
    <scope>NUCLEOTIDE SEQUENCE</scope>
    <source>
        <strain evidence="2">CCMP645</strain>
    </source>
</reference>
<feature type="compositionally biased region" description="Low complexity" evidence="1">
    <location>
        <begin position="110"/>
        <end position="120"/>
    </location>
</feature>
<sequence length="180" mass="19926">MADVEFVGARGDDIARNAPHSRFDCVVHPVDKESPNAAAALVCCDMCYCWVCDVPAKTCAEWTAHCVANRSIEWMTVRNKAQRMKNAREAGVPTEAPNVVGARFAAAAQADAQPAAQQADESSRETFEQAAQDEENEDLFAEYEPLHWREGQRHPDPVVETTSLSFAELPRITYQVALLF</sequence>
<evidence type="ECO:0000313" key="2">
    <source>
        <dbReference type="EMBL" id="CAE0756688.1"/>
    </source>
</evidence>